<dbReference type="InterPro" id="IPR009872">
    <property type="entry name" value="DUF1427"/>
</dbReference>
<evidence type="ECO:0000313" key="2">
    <source>
        <dbReference type="Proteomes" id="UP000216913"/>
    </source>
</evidence>
<sequence length="148" mass="14076">MKLYLVSLGAGVLVGVIYALLQVRSPAPPVVALLGLLGMLIGEQVVPPVKRWLAGEPVTISWFHSECVPKITGMPGPAAGAPVAGTPAAGAPVAGTPVAGGPVAGGPVAGGPVAGTPAAGAAVAGTPVAVATAPVTPTATTPPENKSS</sequence>
<name>A0A261U0F6_9BORD</name>
<dbReference type="Proteomes" id="UP000216913">
    <property type="component" value="Unassembled WGS sequence"/>
</dbReference>
<accession>A0A261U0F6</accession>
<organism evidence="1 2">
    <name type="scientific">Bordetella genomosp. 5</name>
    <dbReference type="NCBI Taxonomy" id="1395608"/>
    <lineage>
        <taxon>Bacteria</taxon>
        <taxon>Pseudomonadati</taxon>
        <taxon>Pseudomonadota</taxon>
        <taxon>Betaproteobacteria</taxon>
        <taxon>Burkholderiales</taxon>
        <taxon>Alcaligenaceae</taxon>
        <taxon>Bordetella</taxon>
    </lineage>
</organism>
<dbReference type="EMBL" id="NEVP01000001">
    <property type="protein sequence ID" value="OZI54912.1"/>
    <property type="molecule type" value="Genomic_DNA"/>
</dbReference>
<dbReference type="InterPro" id="IPR020017">
    <property type="entry name" value="XapX_domain"/>
</dbReference>
<dbReference type="AlphaFoldDB" id="A0A261U0F6"/>
<comment type="caution">
    <text evidence="1">The sequence shown here is derived from an EMBL/GenBank/DDBJ whole genome shotgun (WGS) entry which is preliminary data.</text>
</comment>
<keyword evidence="2" id="KW-1185">Reference proteome</keyword>
<dbReference type="Pfam" id="PF07235">
    <property type="entry name" value="DUF1427"/>
    <property type="match status" value="1"/>
</dbReference>
<proteinExistence type="predicted"/>
<reference evidence="1 2" key="1">
    <citation type="submission" date="2017-05" db="EMBL/GenBank/DDBJ databases">
        <title>Complete and WGS of Bordetella genogroups.</title>
        <authorList>
            <person name="Spilker T."/>
            <person name="LiPuma J."/>
        </authorList>
    </citation>
    <scope>NUCLEOTIDE SEQUENCE [LARGE SCALE GENOMIC DNA]</scope>
    <source>
        <strain evidence="1 2">AU10456</strain>
    </source>
</reference>
<evidence type="ECO:0000313" key="1">
    <source>
        <dbReference type="EMBL" id="OZI54912.1"/>
    </source>
</evidence>
<protein>
    <submittedName>
        <fullName evidence="1">Uncharacterized protein</fullName>
    </submittedName>
</protein>
<dbReference type="NCBIfam" id="TIGR03510">
    <property type="entry name" value="XapX"/>
    <property type="match status" value="1"/>
</dbReference>
<gene>
    <name evidence="1" type="ORF">CAL25_00360</name>
</gene>